<dbReference type="AlphaFoldDB" id="A0A5B0PRG3"/>
<proteinExistence type="predicted"/>
<organism evidence="1 2">
    <name type="scientific">Puccinia graminis f. sp. tritici</name>
    <dbReference type="NCBI Taxonomy" id="56615"/>
    <lineage>
        <taxon>Eukaryota</taxon>
        <taxon>Fungi</taxon>
        <taxon>Dikarya</taxon>
        <taxon>Basidiomycota</taxon>
        <taxon>Pucciniomycotina</taxon>
        <taxon>Pucciniomycetes</taxon>
        <taxon>Pucciniales</taxon>
        <taxon>Pucciniaceae</taxon>
        <taxon>Puccinia</taxon>
    </lineage>
</organism>
<evidence type="ECO:0000313" key="1">
    <source>
        <dbReference type="EMBL" id="KAA1103506.1"/>
    </source>
</evidence>
<keyword evidence="2" id="KW-1185">Reference proteome</keyword>
<accession>A0A5B0PRG3</accession>
<name>A0A5B0PRG3_PUCGR</name>
<evidence type="ECO:0000313" key="2">
    <source>
        <dbReference type="Proteomes" id="UP000324748"/>
    </source>
</evidence>
<sequence>MYLGLLSSSEDKREANWPLPTETNSMWDTWPKTAGPKVTSPSEFAMSIAIRWTTLSTRFSLLSLCFLGLALKIICFPADGLSTLPEDEFIVYQRARSESANLLNARDPRARPTSRNLTRKQQITNELLFINRPTPIENGEQLLNYWKNPLFLQQSRVERIETVKNYSPRELDSVRRELEQRLRSASYQLLIAFDSNVGLKPKYDKKLKKIKTQISKALSAIFHPKPPSRLNRVISLGSGEKSLQENNALLVLDILHGFEKSSSFLQDKEAFASNQVNVKALSLVYLMNDLFVELLAGLDKEGLIGDELTREILNNQNGGRWIFNWLIGRHPPTRQIPDTYFIFDLKSSMEESPSIRLIHGLLEYLDPASWRNIERLYLDCQIATFASLPDISNLGKEFRILTAPGAFRDLDEHTIQMLYQEFLKKVIHGIFPQSTQPLTSIDMQGNLLVRAKTLNDMLRFIVQHHVEPSSLSQHYMTQIRQMAEFPKIEALEKVVMLYSESLRLTYLKLARKLLQLPDRKSDVFKTHGWAVIQKNFLADIWQRERFSIFQIGTSSEVPDARGKSVMLANIPMSNDLNLNINSLGLGTHLPEVIDILVQKIQTIHQELQKTPGHTNSELQRLASLLEI</sequence>
<reference evidence="1 2" key="1">
    <citation type="submission" date="2019-05" db="EMBL/GenBank/DDBJ databases">
        <title>Emergence of the Ug99 lineage of the wheat stem rust pathogen through somatic hybridization.</title>
        <authorList>
            <person name="Li F."/>
            <person name="Upadhyaya N.M."/>
            <person name="Sperschneider J."/>
            <person name="Matny O."/>
            <person name="Nguyen-Phuc H."/>
            <person name="Mago R."/>
            <person name="Raley C."/>
            <person name="Miller M.E."/>
            <person name="Silverstein K.A.T."/>
            <person name="Henningsen E."/>
            <person name="Hirsch C.D."/>
            <person name="Visser B."/>
            <person name="Pretorius Z.A."/>
            <person name="Steffenson B.J."/>
            <person name="Schwessinger B."/>
            <person name="Dodds P.N."/>
            <person name="Figueroa M."/>
        </authorList>
    </citation>
    <scope>NUCLEOTIDE SEQUENCE [LARGE SCALE GENOMIC DNA]</scope>
    <source>
        <strain evidence="1">21-0</strain>
    </source>
</reference>
<protein>
    <submittedName>
        <fullName evidence="1">Uncharacterized protein</fullName>
    </submittedName>
</protein>
<gene>
    <name evidence="1" type="ORF">PGT21_020089</name>
</gene>
<dbReference type="Proteomes" id="UP000324748">
    <property type="component" value="Unassembled WGS sequence"/>
</dbReference>
<dbReference type="OrthoDB" id="2509153at2759"/>
<comment type="caution">
    <text evidence="1">The sequence shown here is derived from an EMBL/GenBank/DDBJ whole genome shotgun (WGS) entry which is preliminary data.</text>
</comment>
<dbReference type="EMBL" id="VSWC01000042">
    <property type="protein sequence ID" value="KAA1103506.1"/>
    <property type="molecule type" value="Genomic_DNA"/>
</dbReference>